<gene>
    <name evidence="2" type="primary">RT</name>
</gene>
<name>A0A679ELK8_LEUMA</name>
<organism evidence="2">
    <name type="scientific">Leucocryptos marina</name>
    <name type="common">Marine flagellate</name>
    <name type="synonym">Bodo marinus</name>
    <dbReference type="NCBI Taxonomy" id="299206"/>
    <lineage>
        <taxon>Eukaryota</taxon>
        <taxon>Cryptophyceae</taxon>
        <taxon>Kathablepharidacea</taxon>
        <taxon>Katablepharidaceae</taxon>
        <taxon>Leucocryptos</taxon>
    </lineage>
</organism>
<feature type="domain" description="Reverse transcriptase" evidence="1">
    <location>
        <begin position="130"/>
        <end position="384"/>
    </location>
</feature>
<dbReference type="AlphaFoldDB" id="A0A679ELK8"/>
<dbReference type="Pfam" id="PF13655">
    <property type="entry name" value="RVT_N"/>
    <property type="match status" value="1"/>
</dbReference>
<evidence type="ECO:0000313" key="2">
    <source>
        <dbReference type="EMBL" id="BBQ05390.1"/>
    </source>
</evidence>
<dbReference type="InterPro" id="IPR051083">
    <property type="entry name" value="GrpII_Intron_Splice-Mob/Def"/>
</dbReference>
<geneLocation type="mitochondrion" evidence="2"/>
<keyword evidence="2" id="KW-0695">RNA-directed DNA polymerase</keyword>
<dbReference type="PROSITE" id="PS50878">
    <property type="entry name" value="RT_POL"/>
    <property type="match status" value="1"/>
</dbReference>
<keyword evidence="2" id="KW-0548">Nucleotidyltransferase</keyword>
<dbReference type="EMBL" id="LC515368">
    <property type="protein sequence ID" value="BBQ05390.1"/>
    <property type="molecule type" value="Genomic_DNA"/>
</dbReference>
<dbReference type="InterPro" id="IPR030931">
    <property type="entry name" value="Group_II_RT_mat"/>
</dbReference>
<keyword evidence="2" id="KW-0496">Mitochondrion</keyword>
<dbReference type="PANTHER" id="PTHR34047">
    <property type="entry name" value="NUCLEAR INTRON MATURASE 1, MITOCHONDRIAL-RELATED"/>
    <property type="match status" value="1"/>
</dbReference>
<dbReference type="RefSeq" id="YP_009730060.1">
    <property type="nucleotide sequence ID" value="NC_045933.1"/>
</dbReference>
<dbReference type="GO" id="GO:0003964">
    <property type="term" value="F:RNA-directed DNA polymerase activity"/>
    <property type="evidence" value="ECO:0007669"/>
    <property type="project" value="UniProtKB-KW"/>
</dbReference>
<proteinExistence type="predicted"/>
<dbReference type="InterPro" id="IPR000477">
    <property type="entry name" value="RT_dom"/>
</dbReference>
<accession>A0A679ELK8</accession>
<dbReference type="InterPro" id="IPR013597">
    <property type="entry name" value="Mat_intron_G2"/>
</dbReference>
<dbReference type="Pfam" id="PF00078">
    <property type="entry name" value="RVT_1"/>
    <property type="match status" value="1"/>
</dbReference>
<dbReference type="InterPro" id="IPR025960">
    <property type="entry name" value="RVT_N"/>
</dbReference>
<dbReference type="NCBIfam" id="TIGR04416">
    <property type="entry name" value="group_II_RT_mat"/>
    <property type="match status" value="1"/>
</dbReference>
<sequence>MTIKIKKNNSMNQYKRTKRKRTRRAYELISQENAQTNAKQTSTVIGTIWWRSINWEKVRLRVNKIQCAIYRNSSLGKTNLRMIKKLQRILINSYDARLLAVRKVCQENKGRRSAGIDGIKNVNLDFRFLLTHFLRPYGDSSAIRRVWILKNKTEMRPLGIPTIWDRCVQHLVLQALEPEWEAKFEANSFGFRPGRSCHDAVYAIEKYLRRCQYGCYVLDADIRKCFDSISHERILNQISHSDPFIVKQIDAWLKAGILSEGEITYPDEGTPQGGIISPLLANIALHGLEYIVQKYFNSPYLEQKAIDKRYLHVSPLVVRYADDFVVLHQNRFAVTCIKAHIVEWLKNQGTGLELHDGKTKIVHTGDKIKNSGEPPGFDFLGFRFVHKIKSYGTLKNRRFYNLKVYVGEKGIKKHKENIKNIFKEGKSWSQGRLIETLNSVIYGVCEYWKYTNQGRLFNLLDAFIFEQCLLWIKKRHKNKKSFDQLFRKYFQRYSEPYKGITGAIGLNMVKKRPPVWRFMTSEWNHKLDKPKHLLGKYTYICGKDASYTNPTIGRATPYDGATQFWALKPEMEATQSISYLGMGNSQRRARTYR</sequence>
<dbReference type="GeneID" id="43959827"/>
<dbReference type="PANTHER" id="PTHR34047:SF10">
    <property type="entry name" value="GROUP II INTRON-ASSOCIATED OPEN READING FRAME"/>
    <property type="match status" value="1"/>
</dbReference>
<protein>
    <submittedName>
        <fullName evidence="2">Group II intron reverse transcriptase/maturase</fullName>
    </submittedName>
</protein>
<evidence type="ECO:0000259" key="1">
    <source>
        <dbReference type="PROSITE" id="PS50878"/>
    </source>
</evidence>
<reference evidence="2" key="1">
    <citation type="submission" date="2019-12" db="EMBL/GenBank/DDBJ databases">
        <title>Mitochondrial genomes of Hemiarma marina and Leucocryptos marina revised the evolution of cytochrome c maturation in Cryptista.</title>
        <authorList>
            <person name="Nishimura Y."/>
            <person name="Kume K."/>
            <person name="Sonehara K."/>
            <person name="Tanifuji G."/>
            <person name="Shiratori T."/>
            <person name="Ishida K."/>
            <person name="Hashimoto T."/>
            <person name="Inagaki Y."/>
            <person name="Ohkuma M."/>
        </authorList>
    </citation>
    <scope>NUCLEOTIDE SEQUENCE</scope>
    <source>
        <strain evidence="2">NIES-1335</strain>
    </source>
</reference>
<dbReference type="SUPFAM" id="SSF56672">
    <property type="entry name" value="DNA/RNA polymerases"/>
    <property type="match status" value="1"/>
</dbReference>
<dbReference type="InterPro" id="IPR043502">
    <property type="entry name" value="DNA/RNA_pol_sf"/>
</dbReference>
<dbReference type="CDD" id="cd01651">
    <property type="entry name" value="RT_G2_intron"/>
    <property type="match status" value="1"/>
</dbReference>
<keyword evidence="2" id="KW-0808">Transferase</keyword>
<dbReference type="Pfam" id="PF08388">
    <property type="entry name" value="GIIM"/>
    <property type="match status" value="1"/>
</dbReference>